<feature type="chain" id="PRO_5046300724" evidence="1">
    <location>
        <begin position="24"/>
        <end position="67"/>
    </location>
</feature>
<keyword evidence="3" id="KW-1185">Reference proteome</keyword>
<sequence length="67" mass="7562">MKFGLKPLIWCQVASWIISPTLTISPLPNLENGIHFHVSVYFTKLDRFLALFPDGGKFGRRTGEEAV</sequence>
<keyword evidence="1" id="KW-0732">Signal</keyword>
<protein>
    <submittedName>
        <fullName evidence="2">Uncharacterized protein</fullName>
    </submittedName>
</protein>
<organism evidence="2 3">
    <name type="scientific">Paratrimastix pyriformis</name>
    <dbReference type="NCBI Taxonomy" id="342808"/>
    <lineage>
        <taxon>Eukaryota</taxon>
        <taxon>Metamonada</taxon>
        <taxon>Preaxostyla</taxon>
        <taxon>Paratrimastigidae</taxon>
        <taxon>Paratrimastix</taxon>
    </lineage>
</organism>
<feature type="signal peptide" evidence="1">
    <location>
        <begin position="1"/>
        <end position="23"/>
    </location>
</feature>
<dbReference type="Proteomes" id="UP001141327">
    <property type="component" value="Unassembled WGS sequence"/>
</dbReference>
<evidence type="ECO:0000256" key="1">
    <source>
        <dbReference type="SAM" id="SignalP"/>
    </source>
</evidence>
<proteinExistence type="predicted"/>
<comment type="caution">
    <text evidence="2">The sequence shown here is derived from an EMBL/GenBank/DDBJ whole genome shotgun (WGS) entry which is preliminary data.</text>
</comment>
<gene>
    <name evidence="2" type="ORF">PAPYR_3912</name>
</gene>
<reference evidence="2" key="1">
    <citation type="journal article" date="2022" name="bioRxiv">
        <title>Genomics of Preaxostyla Flagellates Illuminates Evolutionary Transitions and the Path Towards Mitochondrial Loss.</title>
        <authorList>
            <person name="Novak L.V.F."/>
            <person name="Treitli S.C."/>
            <person name="Pyrih J."/>
            <person name="Halakuc P."/>
            <person name="Pipaliya S.V."/>
            <person name="Vacek V."/>
            <person name="Brzon O."/>
            <person name="Soukal P."/>
            <person name="Eme L."/>
            <person name="Dacks J.B."/>
            <person name="Karnkowska A."/>
            <person name="Elias M."/>
            <person name="Hampl V."/>
        </authorList>
    </citation>
    <scope>NUCLEOTIDE SEQUENCE</scope>
    <source>
        <strain evidence="2">RCP-MX</strain>
    </source>
</reference>
<evidence type="ECO:0000313" key="3">
    <source>
        <dbReference type="Proteomes" id="UP001141327"/>
    </source>
</evidence>
<dbReference type="EMBL" id="JAPMOS010000016">
    <property type="protein sequence ID" value="KAJ4459860.1"/>
    <property type="molecule type" value="Genomic_DNA"/>
</dbReference>
<name>A0ABQ8UQN9_9EUKA</name>
<evidence type="ECO:0000313" key="2">
    <source>
        <dbReference type="EMBL" id="KAJ4459860.1"/>
    </source>
</evidence>
<accession>A0ABQ8UQN9</accession>